<accession>A0AAD5ZX51</accession>
<proteinExistence type="predicted"/>
<evidence type="ECO:0000259" key="3">
    <source>
        <dbReference type="Pfam" id="PF23247"/>
    </source>
</evidence>
<sequence length="1148" mass="132985">MSFGRTIEALESIENLQVDVLKEEILKSNSTIIWNLGIGKNSGMLGFLQRLTEKALNKIIDFDYIIHLPIPSILEGIYEWKENDLREFNKKVLWAVADALNLIKEDNSQLRKLKVELEEEAYYTYSNVNEQKESELINQMKKKIYQTLTRKKYLLVTEELCLPVTDPRISWLMEGWLPGRFISRREYNTDDCWWLITFPDREIYNKCKNQGGFLLDLSNLINQYDQVFSPLFLFNQEFLEVAKSISLKYNMEMTHIMNILWSCILYTNFIKPDQRDEPKELIQMWFAEGLLTRGIKLRHVGSASLGKELDVLISFDEESGDENQKQDNSSISNLQLFRLAELILEVIASCSLVGPKLGKKSAISFPGLQKLLGSIEKGYNKNLNSWSSRFEKVENITSDPMKWINKTWILMNVTPWESDNWVKWMLHPKSNDTTTFILRCLKPFESINELFCDMSYLRVLKLTDSSIEYLPMSLSSLTNLRLLSLRNCNNLKSLGTASSSTSSPISSLERLEVLDLVGVSVTVIPDDLGNKKHQIYFLRISNLKITYLPLSLFNDMSNLRELVLDGCKLITKLCPLASLTNLETLSLSNTKIVSLPPDTFEKMQHLRVLKLIDNPLLEMVPKSLSDAQMLEELELRYCSGLKAIDALPIENLKVFIFNDTHYDGDVEFWYDYYNHWIQSLPDQSLSKSYNLREVKISGCTSLKVININGNISIRSFSLSHSSITSLSLYGCRKLVKVDLHELYELEELNLSGTAITEIPDIFHFKSRLRQLDLRAVPYLRRAPWHKFDHFPEVFNLDRCDFTKTANNGLDADGKIKQEKMSSENAGIVCICLRDSHLFLNLDHEHCTYLFDKGYLQSFYISIGSYEEEALGTSSSQTIQFKHFEWSCYKDAKLKAIAPKTFLVKQPRCHRHVEIFPTKDYPHYLEGILEITESLSVKDNIHVSSVTDLNPRVSWLLTLQIEGCHKMKGLFIEKGTHFQKVDFGSLKHLELSYCLKLESIFPDNVLLPSLEMLIITGCINLETVFYKSSYYDLDEDLVTKKELRENHLRSLHTIRFHCLPQLLHIHEEQRVGALLMPKWRTLHFRECWGLRQLPHLTRSCAHKVCVDGEYKKCNTFKAQMDTEQLSRYEFKSQPLVSSLKDVKNRIFLK</sequence>
<keyword evidence="1" id="KW-0433">Leucine-rich repeat</keyword>
<dbReference type="Pfam" id="PF23247">
    <property type="entry name" value="LRR_RPS2"/>
    <property type="match status" value="1"/>
</dbReference>
<comment type="caution">
    <text evidence="4">The sequence shown here is derived from an EMBL/GenBank/DDBJ whole genome shotgun (WGS) entry which is preliminary data.</text>
</comment>
<protein>
    <recommendedName>
        <fullName evidence="3">Disease resistance protein At4g27190-like leucine-rich repeats domain-containing protein</fullName>
    </recommendedName>
</protein>
<dbReference type="PROSITE" id="PS51450">
    <property type="entry name" value="LRR"/>
    <property type="match status" value="2"/>
</dbReference>
<dbReference type="PANTHER" id="PTHR47186">
    <property type="entry name" value="LEUCINE-RICH REPEAT-CONTAINING PROTEIN 57"/>
    <property type="match status" value="1"/>
</dbReference>
<name>A0AAD5ZX51_9POAL</name>
<dbReference type="EMBL" id="JAMRDG010000001">
    <property type="protein sequence ID" value="KAJ3705524.1"/>
    <property type="molecule type" value="Genomic_DNA"/>
</dbReference>
<keyword evidence="2" id="KW-0677">Repeat</keyword>
<evidence type="ECO:0000256" key="2">
    <source>
        <dbReference type="ARBA" id="ARBA00022737"/>
    </source>
</evidence>
<evidence type="ECO:0000313" key="4">
    <source>
        <dbReference type="EMBL" id="KAJ3705524.1"/>
    </source>
</evidence>
<dbReference type="PANTHER" id="PTHR47186:SF13">
    <property type="entry name" value="DISEASE RESISTANCE PROTEIN RGA3"/>
    <property type="match status" value="1"/>
</dbReference>
<reference evidence="4 5" key="1">
    <citation type="journal article" date="2022" name="Cell">
        <title>Repeat-based holocentromeres influence genome architecture and karyotype evolution.</title>
        <authorList>
            <person name="Hofstatter P.G."/>
            <person name="Thangavel G."/>
            <person name="Lux T."/>
            <person name="Neumann P."/>
            <person name="Vondrak T."/>
            <person name="Novak P."/>
            <person name="Zhang M."/>
            <person name="Costa L."/>
            <person name="Castellani M."/>
            <person name="Scott A."/>
            <person name="Toegelov H."/>
            <person name="Fuchs J."/>
            <person name="Mata-Sucre Y."/>
            <person name="Dias Y."/>
            <person name="Vanzela A.L.L."/>
            <person name="Huettel B."/>
            <person name="Almeida C.C.S."/>
            <person name="Simkova H."/>
            <person name="Souza G."/>
            <person name="Pedrosa-Harand A."/>
            <person name="Macas J."/>
            <person name="Mayer K.F.X."/>
            <person name="Houben A."/>
            <person name="Marques A."/>
        </authorList>
    </citation>
    <scope>NUCLEOTIDE SEQUENCE [LARGE SCALE GENOMIC DNA]</scope>
    <source>
        <strain evidence="4">RhyTen1mFocal</strain>
    </source>
</reference>
<dbReference type="SMART" id="SM00369">
    <property type="entry name" value="LRR_TYP"/>
    <property type="match status" value="5"/>
</dbReference>
<dbReference type="SUPFAM" id="SSF52047">
    <property type="entry name" value="RNI-like"/>
    <property type="match status" value="2"/>
</dbReference>
<dbReference type="Pfam" id="PF13855">
    <property type="entry name" value="LRR_8"/>
    <property type="match status" value="1"/>
</dbReference>
<organism evidence="4 5">
    <name type="scientific">Rhynchospora tenuis</name>
    <dbReference type="NCBI Taxonomy" id="198213"/>
    <lineage>
        <taxon>Eukaryota</taxon>
        <taxon>Viridiplantae</taxon>
        <taxon>Streptophyta</taxon>
        <taxon>Embryophyta</taxon>
        <taxon>Tracheophyta</taxon>
        <taxon>Spermatophyta</taxon>
        <taxon>Magnoliopsida</taxon>
        <taxon>Liliopsida</taxon>
        <taxon>Poales</taxon>
        <taxon>Cyperaceae</taxon>
        <taxon>Cyperoideae</taxon>
        <taxon>Rhynchosporeae</taxon>
        <taxon>Rhynchospora</taxon>
    </lineage>
</organism>
<evidence type="ECO:0000256" key="1">
    <source>
        <dbReference type="ARBA" id="ARBA00022614"/>
    </source>
</evidence>
<dbReference type="Gene3D" id="3.80.10.10">
    <property type="entry name" value="Ribonuclease Inhibitor"/>
    <property type="match status" value="3"/>
</dbReference>
<keyword evidence="5" id="KW-1185">Reference proteome</keyword>
<evidence type="ECO:0000313" key="5">
    <source>
        <dbReference type="Proteomes" id="UP001210211"/>
    </source>
</evidence>
<feature type="domain" description="Disease resistance protein At4g27190-like leucine-rich repeats" evidence="3">
    <location>
        <begin position="972"/>
        <end position="1092"/>
    </location>
</feature>
<gene>
    <name evidence="4" type="ORF">LUZ61_009229</name>
</gene>
<dbReference type="AlphaFoldDB" id="A0AAD5ZX51"/>
<dbReference type="InterPro" id="IPR001611">
    <property type="entry name" value="Leu-rich_rpt"/>
</dbReference>
<dbReference type="InterPro" id="IPR032675">
    <property type="entry name" value="LRR_dom_sf"/>
</dbReference>
<dbReference type="InterPro" id="IPR057135">
    <property type="entry name" value="At4g27190-like_LRR"/>
</dbReference>
<dbReference type="InterPro" id="IPR003591">
    <property type="entry name" value="Leu-rich_rpt_typical-subtyp"/>
</dbReference>
<dbReference type="Proteomes" id="UP001210211">
    <property type="component" value="Unassembled WGS sequence"/>
</dbReference>